<dbReference type="EMBL" id="JAWDIQ010000003">
    <property type="protein sequence ID" value="MDY0410306.1"/>
    <property type="molecule type" value="Genomic_DNA"/>
</dbReference>
<reference evidence="1 2" key="1">
    <citation type="submission" date="2023-10" db="EMBL/GenBank/DDBJ databases">
        <title>Virgibacillus soli CC-YMP-6 genome.</title>
        <authorList>
            <person name="Miliotis G."/>
            <person name="Sengupta P."/>
            <person name="Hameed A."/>
            <person name="Chuvochina M."/>
            <person name="Mcdonagh F."/>
            <person name="Simpson A.C."/>
            <person name="Singh N.K."/>
            <person name="Rekha P.D."/>
            <person name="Raman K."/>
            <person name="Hugenholtz P."/>
            <person name="Venkateswaran K."/>
        </authorList>
    </citation>
    <scope>NUCLEOTIDE SEQUENCE [LARGE SCALE GENOMIC DNA]</scope>
    <source>
        <strain evidence="1 2">CC-YMP-6</strain>
    </source>
</reference>
<protein>
    <submittedName>
        <fullName evidence="1">Uncharacterized protein</fullName>
    </submittedName>
</protein>
<dbReference type="PANTHER" id="PTHR43038:SF3">
    <property type="entry name" value="ABC TRANSPORTER G FAMILY MEMBER 20 ISOFORM X1"/>
    <property type="match status" value="1"/>
</dbReference>
<dbReference type="RefSeq" id="WP_320381183.1">
    <property type="nucleotide sequence ID" value="NZ_JAWDIQ010000003.1"/>
</dbReference>
<dbReference type="PANTHER" id="PTHR43038">
    <property type="entry name" value="ATP-BINDING CASSETTE, SUB-FAMILY H, MEMBER 1"/>
    <property type="match status" value="1"/>
</dbReference>
<dbReference type="InterPro" id="IPR027417">
    <property type="entry name" value="P-loop_NTPase"/>
</dbReference>
<accession>A0ABU5CWQ3</accession>
<evidence type="ECO:0000313" key="2">
    <source>
        <dbReference type="Proteomes" id="UP001275315"/>
    </source>
</evidence>
<comment type="caution">
    <text evidence="1">The sequence shown here is derived from an EMBL/GenBank/DDBJ whole genome shotgun (WGS) entry which is preliminary data.</text>
</comment>
<proteinExistence type="predicted"/>
<dbReference type="SUPFAM" id="SSF52540">
    <property type="entry name" value="P-loop containing nucleoside triphosphate hydrolases"/>
    <property type="match status" value="1"/>
</dbReference>
<sequence length="183" mass="21009">MSLLKIENIEKRTDGALLFPSFSLTLDKKGVTAIYSSLNVRKVLLQMLMGNDSLGNGQITIQGIHAFAGEKFNRRIAVFLLDEGVYERLTVKAYFKFFQSIYESSYSVKEMLQLTQLVTKQNIAIKNLTESERRRVHFGRVLFHDKAAVYIFEEPELNIDIETKRIFIHIVARLQEKDKGSSS</sequence>
<dbReference type="Proteomes" id="UP001275315">
    <property type="component" value="Unassembled WGS sequence"/>
</dbReference>
<evidence type="ECO:0000313" key="1">
    <source>
        <dbReference type="EMBL" id="MDY0410306.1"/>
    </source>
</evidence>
<name>A0ABU5CWQ3_9BACI</name>
<dbReference type="Gene3D" id="3.40.50.300">
    <property type="entry name" value="P-loop containing nucleotide triphosphate hydrolases"/>
    <property type="match status" value="1"/>
</dbReference>
<organism evidence="1 2">
    <name type="scientific">Paracerasibacillus soli</name>
    <dbReference type="NCBI Taxonomy" id="480284"/>
    <lineage>
        <taxon>Bacteria</taxon>
        <taxon>Bacillati</taxon>
        <taxon>Bacillota</taxon>
        <taxon>Bacilli</taxon>
        <taxon>Bacillales</taxon>
        <taxon>Bacillaceae</taxon>
        <taxon>Paracerasibacillus</taxon>
    </lineage>
</organism>
<gene>
    <name evidence="1" type="ORF">RWD45_19330</name>
</gene>
<keyword evidence="2" id="KW-1185">Reference proteome</keyword>